<dbReference type="Gene3D" id="3.40.50.2300">
    <property type="match status" value="1"/>
</dbReference>
<dbReference type="InterPro" id="IPR050595">
    <property type="entry name" value="Bact_response_regulator"/>
</dbReference>
<dbReference type="GO" id="GO:0000160">
    <property type="term" value="P:phosphorelay signal transduction system"/>
    <property type="evidence" value="ECO:0007669"/>
    <property type="project" value="InterPro"/>
</dbReference>
<organism evidence="5 6">
    <name type="scientific">Chloroflexus aggregans</name>
    <dbReference type="NCBI Taxonomy" id="152260"/>
    <lineage>
        <taxon>Bacteria</taxon>
        <taxon>Bacillati</taxon>
        <taxon>Chloroflexota</taxon>
        <taxon>Chloroflexia</taxon>
        <taxon>Chloroflexales</taxon>
        <taxon>Chloroflexineae</taxon>
        <taxon>Chloroflexaceae</taxon>
        <taxon>Chloroflexus</taxon>
    </lineage>
</organism>
<dbReference type="PANTHER" id="PTHR44591:SF19">
    <property type="entry name" value="TWO-COMPONENT RESPONSE REGULATOR-RELATED"/>
    <property type="match status" value="1"/>
</dbReference>
<feature type="coiled-coil region" evidence="3">
    <location>
        <begin position="135"/>
        <end position="179"/>
    </location>
</feature>
<evidence type="ECO:0000313" key="6">
    <source>
        <dbReference type="Proteomes" id="UP000243376"/>
    </source>
</evidence>
<feature type="modified residue" description="4-aspartylphosphate" evidence="2">
    <location>
        <position position="80"/>
    </location>
</feature>
<dbReference type="CDD" id="cd17569">
    <property type="entry name" value="REC_HupR-like"/>
    <property type="match status" value="1"/>
</dbReference>
<protein>
    <recommendedName>
        <fullName evidence="4">Response regulatory domain-containing protein</fullName>
    </recommendedName>
</protein>
<dbReference type="SUPFAM" id="SSF52172">
    <property type="entry name" value="CheY-like"/>
    <property type="match status" value="1"/>
</dbReference>
<evidence type="ECO:0000259" key="4">
    <source>
        <dbReference type="PROSITE" id="PS50110"/>
    </source>
</evidence>
<evidence type="ECO:0000313" key="5">
    <source>
        <dbReference type="EMBL" id="PMP73700.1"/>
    </source>
</evidence>
<reference evidence="5 6" key="1">
    <citation type="submission" date="2018-01" db="EMBL/GenBank/DDBJ databases">
        <title>Metagenomic assembled genomes from two thermal pools in the Uzon Caldera, Kamchatka, Russia.</title>
        <authorList>
            <person name="Wilkins L."/>
            <person name="Ettinger C."/>
        </authorList>
    </citation>
    <scope>NUCLEOTIDE SEQUENCE [LARGE SCALE GENOMIC DNA]</scope>
    <source>
        <strain evidence="5">ZAV-02</strain>
    </source>
</reference>
<name>A0A2J6WSW6_9CHLR</name>
<dbReference type="InterPro" id="IPR011006">
    <property type="entry name" value="CheY-like_superfamily"/>
</dbReference>
<evidence type="ECO:0000256" key="1">
    <source>
        <dbReference type="ARBA" id="ARBA00022553"/>
    </source>
</evidence>
<dbReference type="SMART" id="SM00448">
    <property type="entry name" value="REC"/>
    <property type="match status" value="1"/>
</dbReference>
<gene>
    <name evidence="5" type="ORF">C0184_15840</name>
</gene>
<dbReference type="InterPro" id="IPR001789">
    <property type="entry name" value="Sig_transdc_resp-reg_receiver"/>
</dbReference>
<dbReference type="PANTHER" id="PTHR44591">
    <property type="entry name" value="STRESS RESPONSE REGULATOR PROTEIN 1"/>
    <property type="match status" value="1"/>
</dbReference>
<keyword evidence="1 2" id="KW-0597">Phosphoprotein</keyword>
<feature type="domain" description="Response regulatory" evidence="4">
    <location>
        <begin position="32"/>
        <end position="146"/>
    </location>
</feature>
<dbReference type="AlphaFoldDB" id="A0A2J6WSW6"/>
<evidence type="ECO:0000256" key="2">
    <source>
        <dbReference type="PROSITE-ProRule" id="PRU00169"/>
    </source>
</evidence>
<comment type="caution">
    <text evidence="5">The sequence shown here is derived from an EMBL/GenBank/DDBJ whole genome shotgun (WGS) entry which is preliminary data.</text>
</comment>
<keyword evidence="3" id="KW-0175">Coiled coil</keyword>
<dbReference type="Pfam" id="PF00072">
    <property type="entry name" value="Response_reg"/>
    <property type="match status" value="1"/>
</dbReference>
<sequence length="314" mass="35499">MYRDIFIPHQYLLILPARSCAMTEASDEQRPTVLIVDDDPNVTSSLARSLRDRFTIFTATDAETALHILQQQPVAVILTDQRMPTMSGVELLARARELQPEARGFIISGYTDPAALIEAINLGSVQGFMSKPWDIAALRRKLEQLVQEYQIAVHERRVAREAQAQIAMLRQLLDQAQADDVMRLELVQWENEVESSATSVPAMGSPLAQTSPALFNDLVANYSSLLDLATEQRGLQDQRSMPDRLRVFSERLGLLWAGPRDVIEIHTQALRRLCRGQTPQRIAVYMEEGRLVLLELMGHLVNFYRIRLAAQSHE</sequence>
<proteinExistence type="predicted"/>
<accession>A0A2J6WSW6</accession>
<dbReference type="Proteomes" id="UP000243376">
    <property type="component" value="Unassembled WGS sequence"/>
</dbReference>
<dbReference type="PROSITE" id="PS50110">
    <property type="entry name" value="RESPONSE_REGULATORY"/>
    <property type="match status" value="1"/>
</dbReference>
<dbReference type="EMBL" id="PNIQ01001060">
    <property type="protein sequence ID" value="PMP73700.1"/>
    <property type="molecule type" value="Genomic_DNA"/>
</dbReference>
<evidence type="ECO:0000256" key="3">
    <source>
        <dbReference type="SAM" id="Coils"/>
    </source>
</evidence>